<dbReference type="PANTHER" id="PTHR43586:SF8">
    <property type="entry name" value="CYSTEINE DESULFURASE 1, CHLOROPLASTIC"/>
    <property type="match status" value="1"/>
</dbReference>
<evidence type="ECO:0000256" key="1">
    <source>
        <dbReference type="ARBA" id="ARBA00022898"/>
    </source>
</evidence>
<reference evidence="2 3" key="1">
    <citation type="submission" date="2008-07" db="EMBL/GenBank/DDBJ databases">
        <authorList>
            <person name="El-Sayed N."/>
            <person name="Caler E."/>
            <person name="Inman J."/>
            <person name="Amedeo P."/>
            <person name="Hass B."/>
            <person name="Wortman J."/>
        </authorList>
    </citation>
    <scope>NUCLEOTIDE SEQUENCE [LARGE SCALE GENOMIC DNA]</scope>
    <source>
        <strain evidence="3">ATCC 50983 / TXsc</strain>
    </source>
</reference>
<dbReference type="Gene3D" id="3.40.640.10">
    <property type="entry name" value="Type I PLP-dependent aspartate aminotransferase-like (Major domain)"/>
    <property type="match status" value="1"/>
</dbReference>
<sequence>MASATARQTMRYREDAREEIRKYFNCTAEDSVIFCGAGATAAIDRFIGIMCRSRIFATDASPKGLRRAVLIVDPAAHHSSLLPFRELASNYPLIRPASTGQIHAKVIMNHPLLALVPFLMCFKGNESADFEVELETLPLCPVKGTASVEGLEKALKKVMDYNRHHHNSAIPVVVLSACSNICGARLDIPTVSTLIHEYNGVVAWDLAAIAAHDK</sequence>
<protein>
    <recommendedName>
        <fullName evidence="4">Aminotransferase class V domain-containing protein</fullName>
    </recommendedName>
</protein>
<keyword evidence="3" id="KW-1185">Reference proteome</keyword>
<dbReference type="PANTHER" id="PTHR43586">
    <property type="entry name" value="CYSTEINE DESULFURASE"/>
    <property type="match status" value="1"/>
</dbReference>
<name>C5L9T6_PERM5</name>
<dbReference type="AlphaFoldDB" id="C5L9T6"/>
<dbReference type="EMBL" id="GG680678">
    <property type="protein sequence ID" value="EER06507.1"/>
    <property type="molecule type" value="Genomic_DNA"/>
</dbReference>
<dbReference type="InParanoid" id="C5L9T6"/>
<evidence type="ECO:0008006" key="4">
    <source>
        <dbReference type="Google" id="ProtNLM"/>
    </source>
</evidence>
<proteinExistence type="predicted"/>
<dbReference type="InterPro" id="IPR015424">
    <property type="entry name" value="PyrdxlP-dep_Trfase"/>
</dbReference>
<dbReference type="RefSeq" id="XP_002774691.1">
    <property type="nucleotide sequence ID" value="XM_002774645.1"/>
</dbReference>
<feature type="non-terminal residue" evidence="2">
    <location>
        <position position="214"/>
    </location>
</feature>
<evidence type="ECO:0000313" key="2">
    <source>
        <dbReference type="EMBL" id="EER06507.1"/>
    </source>
</evidence>
<evidence type="ECO:0000313" key="3">
    <source>
        <dbReference type="Proteomes" id="UP000007800"/>
    </source>
</evidence>
<dbReference type="GeneID" id="9055470"/>
<organism evidence="3">
    <name type="scientific">Perkinsus marinus (strain ATCC 50983 / TXsc)</name>
    <dbReference type="NCBI Taxonomy" id="423536"/>
    <lineage>
        <taxon>Eukaryota</taxon>
        <taxon>Sar</taxon>
        <taxon>Alveolata</taxon>
        <taxon>Perkinsozoa</taxon>
        <taxon>Perkinsea</taxon>
        <taxon>Perkinsida</taxon>
        <taxon>Perkinsidae</taxon>
        <taxon>Perkinsus</taxon>
    </lineage>
</organism>
<keyword evidence="1" id="KW-0663">Pyridoxal phosphate</keyword>
<dbReference type="InterPro" id="IPR015421">
    <property type="entry name" value="PyrdxlP-dep_Trfase_major"/>
</dbReference>
<dbReference type="Proteomes" id="UP000007800">
    <property type="component" value="Unassembled WGS sequence"/>
</dbReference>
<dbReference type="OrthoDB" id="198857at2759"/>
<gene>
    <name evidence="2" type="ORF">Pmar_PMAR008366</name>
</gene>
<accession>C5L9T6</accession>
<dbReference type="SUPFAM" id="SSF53383">
    <property type="entry name" value="PLP-dependent transferases"/>
    <property type="match status" value="1"/>
</dbReference>